<dbReference type="Pfam" id="PF18962">
    <property type="entry name" value="Por_Secre_tail"/>
    <property type="match status" value="1"/>
</dbReference>
<name>A0A3B0UHQ0_9ZZZZ</name>
<dbReference type="InterPro" id="IPR026444">
    <property type="entry name" value="Secre_tail"/>
</dbReference>
<accession>A0A3B0UHQ0</accession>
<evidence type="ECO:0000313" key="2">
    <source>
        <dbReference type="EMBL" id="VAW28610.1"/>
    </source>
</evidence>
<sequence length="654" mass="73587">KLDAGIIRWPGGNTGNNYRWEEHLNKTGKLNLKNLIPFLDEYGLELQMVANFGNGSGIEAAEFVNFCNNQNNYYTELRNNLLNNPNPINVKYWEIGNEPTDAWSYGYSWLGFKDSTHFQSGVPSKVFTQGEADSLYYYGGTLFREGWIRLEGSGQLDKNTAILGDSKFYSDSKAMDTIAVEYPMLDTINSHAVRVYRTPNFDYSWGQHTATQQELYNVITNPNNLLSLAEFSWTPTEVMLSPVGGINSNDLILIEYNSINHDGAFVFRNLMKTADPSIEIGYAVNPDEHLASDTDFQQNFASSPPDFMIKHPYAGGLVIPLVEQSLFSEAGYVSEKKVSELVNFQQLWNQRKTDWGISNNIGLSISEWNVALFDNAPDTHAIRGITSGLYVADFWARTLEYALNDSLDLRTINHFALAAQGNNFIHLFHTNPTFSVGTEGKAATMVMESIGQGMFSVTLSNNPQIEVLTNNKLQIDTITIDAVTVWGGIGANQEYINLLLINKDDENAHTADIQFPNSWHVDKVIYQSLYGTMVDDTVFSSYVEQPFSENTYSVQIPPFSVNTIRLHLANPLNVMEDSSDDTYIYPNPGYDFVYLASEQKPNLVEIFNSLGKKVTHLTSINANKIEINKLKKGVYFIRVMYADKKGATFKLIKQ</sequence>
<evidence type="ECO:0000259" key="1">
    <source>
        <dbReference type="Pfam" id="PF18962"/>
    </source>
</evidence>
<protein>
    <recommendedName>
        <fullName evidence="1">Secretion system C-terminal sorting domain-containing protein</fullName>
    </recommendedName>
</protein>
<dbReference type="NCBIfam" id="TIGR04183">
    <property type="entry name" value="Por_Secre_tail"/>
    <property type="match status" value="1"/>
</dbReference>
<reference evidence="2" key="1">
    <citation type="submission" date="2018-06" db="EMBL/GenBank/DDBJ databases">
        <authorList>
            <person name="Zhirakovskaya E."/>
        </authorList>
    </citation>
    <scope>NUCLEOTIDE SEQUENCE</scope>
</reference>
<dbReference type="PANTHER" id="PTHR43576:SF3">
    <property type="entry name" value="ALPHA-L-ARABINOFURANOSIDASE C"/>
    <property type="match status" value="1"/>
</dbReference>
<dbReference type="Gene3D" id="3.20.20.80">
    <property type="entry name" value="Glycosidases"/>
    <property type="match status" value="2"/>
</dbReference>
<feature type="domain" description="Secretion system C-terminal sorting" evidence="1">
    <location>
        <begin position="584"/>
        <end position="644"/>
    </location>
</feature>
<dbReference type="AlphaFoldDB" id="A0A3B0UHQ0"/>
<dbReference type="PANTHER" id="PTHR43576">
    <property type="entry name" value="ALPHA-L-ARABINOFURANOSIDASE C-RELATED"/>
    <property type="match status" value="1"/>
</dbReference>
<feature type="non-terminal residue" evidence="2">
    <location>
        <position position="1"/>
    </location>
</feature>
<dbReference type="InterPro" id="IPR017853">
    <property type="entry name" value="GH"/>
</dbReference>
<proteinExistence type="predicted"/>
<dbReference type="GO" id="GO:0000272">
    <property type="term" value="P:polysaccharide catabolic process"/>
    <property type="evidence" value="ECO:0007669"/>
    <property type="project" value="TreeGrafter"/>
</dbReference>
<gene>
    <name evidence="2" type="ORF">MNBD_BACTEROID06-1523</name>
</gene>
<dbReference type="SUPFAM" id="SSF51445">
    <property type="entry name" value="(Trans)glycosidases"/>
    <property type="match status" value="2"/>
</dbReference>
<organism evidence="2">
    <name type="scientific">hydrothermal vent metagenome</name>
    <dbReference type="NCBI Taxonomy" id="652676"/>
    <lineage>
        <taxon>unclassified sequences</taxon>
        <taxon>metagenomes</taxon>
        <taxon>ecological metagenomes</taxon>
    </lineage>
</organism>
<dbReference type="EMBL" id="UOES01000424">
    <property type="protein sequence ID" value="VAW28610.1"/>
    <property type="molecule type" value="Genomic_DNA"/>
</dbReference>